<keyword evidence="2" id="KW-1003">Cell membrane</keyword>
<dbReference type="InterPro" id="IPR003342">
    <property type="entry name" value="ArnT-like_N"/>
</dbReference>
<evidence type="ECO:0000256" key="5">
    <source>
        <dbReference type="ARBA" id="ARBA00022692"/>
    </source>
</evidence>
<dbReference type="InterPro" id="IPR050297">
    <property type="entry name" value="LipidA_mod_glycosyltrf_83"/>
</dbReference>
<protein>
    <submittedName>
        <fullName evidence="10">Phospholipid carrier-dependent glycosyltransferase</fullName>
    </submittedName>
</protein>
<keyword evidence="5 8" id="KW-0812">Transmembrane</keyword>
<dbReference type="RefSeq" id="WP_106054864.1">
    <property type="nucleotide sequence ID" value="NZ_CALXOB010000031.1"/>
</dbReference>
<dbReference type="Pfam" id="PF02366">
    <property type="entry name" value="PMT"/>
    <property type="match status" value="1"/>
</dbReference>
<dbReference type="AlphaFoldDB" id="A0A844G030"/>
<comment type="subcellular location">
    <subcellularLocation>
        <location evidence="1">Cell membrane</location>
        <topology evidence="1">Multi-pass membrane protein</topology>
    </subcellularLocation>
</comment>
<evidence type="ECO:0000256" key="1">
    <source>
        <dbReference type="ARBA" id="ARBA00004651"/>
    </source>
</evidence>
<dbReference type="PANTHER" id="PTHR33908:SF3">
    <property type="entry name" value="UNDECAPRENYL PHOSPHATE-ALPHA-4-AMINO-4-DEOXY-L-ARABINOSE ARABINOSYL TRANSFERASE"/>
    <property type="match status" value="1"/>
</dbReference>
<evidence type="ECO:0000256" key="4">
    <source>
        <dbReference type="ARBA" id="ARBA00022679"/>
    </source>
</evidence>
<organism evidence="10 11">
    <name type="scientific">Victivallis lenta</name>
    <dbReference type="NCBI Taxonomy" id="2606640"/>
    <lineage>
        <taxon>Bacteria</taxon>
        <taxon>Pseudomonadati</taxon>
        <taxon>Lentisphaerota</taxon>
        <taxon>Lentisphaeria</taxon>
        <taxon>Victivallales</taxon>
        <taxon>Victivallaceae</taxon>
        <taxon>Victivallis</taxon>
    </lineage>
</organism>
<name>A0A844G030_9BACT</name>
<proteinExistence type="predicted"/>
<keyword evidence="7 8" id="KW-0472">Membrane</keyword>
<reference evidence="10 11" key="1">
    <citation type="submission" date="2019-08" db="EMBL/GenBank/DDBJ databases">
        <title>In-depth cultivation of the pig gut microbiome towards novel bacterial diversity and tailored functional studies.</title>
        <authorList>
            <person name="Wylensek D."/>
            <person name="Hitch T.C.A."/>
            <person name="Clavel T."/>
        </authorList>
    </citation>
    <scope>NUCLEOTIDE SEQUENCE [LARGE SCALE GENOMIC DNA]</scope>
    <source>
        <strain evidence="10 11">BBE-744-WT-12</strain>
    </source>
</reference>
<dbReference type="GO" id="GO:0000030">
    <property type="term" value="F:mannosyltransferase activity"/>
    <property type="evidence" value="ECO:0007669"/>
    <property type="project" value="InterPro"/>
</dbReference>
<dbReference type="EMBL" id="VUNS01000002">
    <property type="protein sequence ID" value="MST96021.1"/>
    <property type="molecule type" value="Genomic_DNA"/>
</dbReference>
<keyword evidence="4 10" id="KW-0808">Transferase</keyword>
<dbReference type="GO" id="GO:0016763">
    <property type="term" value="F:pentosyltransferase activity"/>
    <property type="evidence" value="ECO:0007669"/>
    <property type="project" value="TreeGrafter"/>
</dbReference>
<feature type="domain" description="ArnT-like N-terminal" evidence="9">
    <location>
        <begin position="5"/>
        <end position="226"/>
    </location>
</feature>
<dbReference type="GO" id="GO:0006493">
    <property type="term" value="P:protein O-linked glycosylation"/>
    <property type="evidence" value="ECO:0007669"/>
    <property type="project" value="InterPro"/>
</dbReference>
<evidence type="ECO:0000256" key="8">
    <source>
        <dbReference type="SAM" id="Phobius"/>
    </source>
</evidence>
<evidence type="ECO:0000259" key="9">
    <source>
        <dbReference type="Pfam" id="PF02366"/>
    </source>
</evidence>
<feature type="transmembrane region" description="Helical" evidence="8">
    <location>
        <begin position="382"/>
        <end position="400"/>
    </location>
</feature>
<dbReference type="GO" id="GO:0005886">
    <property type="term" value="C:plasma membrane"/>
    <property type="evidence" value="ECO:0007669"/>
    <property type="project" value="UniProtKB-SubCell"/>
</dbReference>
<comment type="caution">
    <text evidence="10">The sequence shown here is derived from an EMBL/GenBank/DDBJ whole genome shotgun (WGS) entry which is preliminary data.</text>
</comment>
<feature type="transmembrane region" description="Helical" evidence="8">
    <location>
        <begin position="162"/>
        <end position="195"/>
    </location>
</feature>
<gene>
    <name evidence="10" type="ORF">FYJ85_03045</name>
</gene>
<evidence type="ECO:0000313" key="10">
    <source>
        <dbReference type="EMBL" id="MST96021.1"/>
    </source>
</evidence>
<evidence type="ECO:0000313" key="11">
    <source>
        <dbReference type="Proteomes" id="UP000435649"/>
    </source>
</evidence>
<feature type="transmembrane region" description="Helical" evidence="8">
    <location>
        <begin position="350"/>
        <end position="370"/>
    </location>
</feature>
<keyword evidence="3" id="KW-0328">Glycosyltransferase</keyword>
<feature type="transmembrane region" description="Helical" evidence="8">
    <location>
        <begin position="318"/>
        <end position="338"/>
    </location>
</feature>
<dbReference type="GO" id="GO:0010041">
    <property type="term" value="P:response to iron(III) ion"/>
    <property type="evidence" value="ECO:0007669"/>
    <property type="project" value="TreeGrafter"/>
</dbReference>
<dbReference type="GO" id="GO:0009103">
    <property type="term" value="P:lipopolysaccharide biosynthetic process"/>
    <property type="evidence" value="ECO:0007669"/>
    <property type="project" value="UniProtKB-ARBA"/>
</dbReference>
<evidence type="ECO:0000256" key="6">
    <source>
        <dbReference type="ARBA" id="ARBA00022989"/>
    </source>
</evidence>
<dbReference type="PANTHER" id="PTHR33908">
    <property type="entry name" value="MANNOSYLTRANSFERASE YKCB-RELATED"/>
    <property type="match status" value="1"/>
</dbReference>
<feature type="transmembrane region" description="Helical" evidence="8">
    <location>
        <begin position="111"/>
        <end position="131"/>
    </location>
</feature>
<keyword evidence="11" id="KW-1185">Reference proteome</keyword>
<dbReference type="Proteomes" id="UP000435649">
    <property type="component" value="Unassembled WGS sequence"/>
</dbReference>
<keyword evidence="6 8" id="KW-1133">Transmembrane helix</keyword>
<evidence type="ECO:0000256" key="3">
    <source>
        <dbReference type="ARBA" id="ARBA00022676"/>
    </source>
</evidence>
<accession>A0A844G030</accession>
<feature type="transmembrane region" description="Helical" evidence="8">
    <location>
        <begin position="453"/>
        <end position="472"/>
    </location>
</feature>
<evidence type="ECO:0000256" key="2">
    <source>
        <dbReference type="ARBA" id="ARBA00022475"/>
    </source>
</evidence>
<feature type="transmembrane region" description="Helical" evidence="8">
    <location>
        <begin position="256"/>
        <end position="281"/>
    </location>
</feature>
<feature type="transmembrane region" description="Helical" evidence="8">
    <location>
        <begin position="293"/>
        <end position="312"/>
    </location>
</feature>
<evidence type="ECO:0000256" key="7">
    <source>
        <dbReference type="ARBA" id="ARBA00023136"/>
    </source>
</evidence>
<feature type="transmembrane region" description="Helical" evidence="8">
    <location>
        <begin position="412"/>
        <end position="433"/>
    </location>
</feature>
<sequence>MKYYALVGVFFIVAYLLPLAGRPMVTPDEFRYAEIPREMIDRGDYVTPHLVNMRYFEKPVMGYWMTAGCFKVFGENAFALRLPAALGAGLAALLAALLIQQTLHDEKIAALAAMLYLTFGMAYGIGTFAVLDSQLTGFVTGVSCTAFLAAVEPRFTRRKAALLVICGFFAAFAFLTKGFLAFVVPALAVTGFLLWERRWKEFLILPWIPLAVALAVIAPWALAVHRADGDYWRYFVVVEHLQRFFSDSGEQHPEPFWFLIPFLVGGIFPAGLLLSAAIPGIRGERKTFFRSPLNRFCLCAVVLPFLFFSISSGKLPTYILPCFPFLAVLGAGGIAAYFRTGGTHRAFSVVMSVWGGLLLVAGLGVLVIAFGDLIPQFSSRRIVVGLLGICGLLSGGLLLFSRRYVWRTRFYLFFAGIGLIVLVGGWAIPAELLESKAPASALRSFPEKLGFDPATAVFITHPSMIHAVAWVYHRPDARLYESEGELSYGIARAKQAGEVPVRMSKAELAALLLNPDRPDVVFIARGDRKRKFPVEAESRSAFVNDVQAICFPAAGSGRAL</sequence>
<feature type="transmembrane region" description="Helical" evidence="8">
    <location>
        <begin position="202"/>
        <end position="222"/>
    </location>
</feature>
<feature type="transmembrane region" description="Helical" evidence="8">
    <location>
        <begin position="78"/>
        <end position="99"/>
    </location>
</feature>